<sequence length="212" mass="23129">MVNAIPLEYPHLRHRVANPPDLSSHPRLHSPPGSVTPHATFMHLTDAIRESSESTPTTGINHQSSSPQPQSIKPTDPSRLKGMKSYACARRSRYIKMSPAASLSNHFRRPARNPITPRERSAAAELIGDLAAAMGGFMVEKEAISRDNKQVECMRERVPHNGPITRPMIICQPSDRLSSSGCDKTPVKASTHGAVPSPRHDHTATGPSSPFE</sequence>
<reference evidence="2 3" key="1">
    <citation type="journal article" date="2014" name="Agronomy (Basel)">
        <title>A Draft Genome Sequence for Ensete ventricosum, the Drought-Tolerant Tree Against Hunger.</title>
        <authorList>
            <person name="Harrison J."/>
            <person name="Moore K.A."/>
            <person name="Paszkiewicz K."/>
            <person name="Jones T."/>
            <person name="Grant M."/>
            <person name="Ambacheew D."/>
            <person name="Muzemil S."/>
            <person name="Studholme D.J."/>
        </authorList>
    </citation>
    <scope>NUCLEOTIDE SEQUENCE [LARGE SCALE GENOMIC DNA]</scope>
</reference>
<evidence type="ECO:0000256" key="1">
    <source>
        <dbReference type="SAM" id="MobiDB-lite"/>
    </source>
</evidence>
<gene>
    <name evidence="2" type="ORF">B296_00024357</name>
</gene>
<accession>A0A427AGQ5</accession>
<dbReference type="AlphaFoldDB" id="A0A427AGQ5"/>
<protein>
    <submittedName>
        <fullName evidence="2">Uncharacterized protein</fullName>
    </submittedName>
</protein>
<proteinExistence type="predicted"/>
<feature type="region of interest" description="Disordered" evidence="1">
    <location>
        <begin position="50"/>
        <end position="81"/>
    </location>
</feature>
<dbReference type="EMBL" id="AMZH03002485">
    <property type="protein sequence ID" value="RRT75418.1"/>
    <property type="molecule type" value="Genomic_DNA"/>
</dbReference>
<feature type="compositionally biased region" description="Polar residues" evidence="1">
    <location>
        <begin position="53"/>
        <end position="62"/>
    </location>
</feature>
<dbReference type="Proteomes" id="UP000287651">
    <property type="component" value="Unassembled WGS sequence"/>
</dbReference>
<organism evidence="2 3">
    <name type="scientific">Ensete ventricosum</name>
    <name type="common">Abyssinian banana</name>
    <name type="synonym">Musa ensete</name>
    <dbReference type="NCBI Taxonomy" id="4639"/>
    <lineage>
        <taxon>Eukaryota</taxon>
        <taxon>Viridiplantae</taxon>
        <taxon>Streptophyta</taxon>
        <taxon>Embryophyta</taxon>
        <taxon>Tracheophyta</taxon>
        <taxon>Spermatophyta</taxon>
        <taxon>Magnoliopsida</taxon>
        <taxon>Liliopsida</taxon>
        <taxon>Zingiberales</taxon>
        <taxon>Musaceae</taxon>
        <taxon>Ensete</taxon>
    </lineage>
</organism>
<comment type="caution">
    <text evidence="2">The sequence shown here is derived from an EMBL/GenBank/DDBJ whole genome shotgun (WGS) entry which is preliminary data.</text>
</comment>
<evidence type="ECO:0000313" key="3">
    <source>
        <dbReference type="Proteomes" id="UP000287651"/>
    </source>
</evidence>
<feature type="region of interest" description="Disordered" evidence="1">
    <location>
        <begin position="16"/>
        <end position="38"/>
    </location>
</feature>
<evidence type="ECO:0000313" key="2">
    <source>
        <dbReference type="EMBL" id="RRT75418.1"/>
    </source>
</evidence>
<name>A0A427AGQ5_ENSVE</name>
<feature type="region of interest" description="Disordered" evidence="1">
    <location>
        <begin position="175"/>
        <end position="212"/>
    </location>
</feature>